<feature type="region of interest" description="Disordered" evidence="7">
    <location>
        <begin position="134"/>
        <end position="219"/>
    </location>
</feature>
<organism evidence="9 10">
    <name type="scientific">Dufourea novaeangliae</name>
    <name type="common">Sweat bee</name>
    <dbReference type="NCBI Taxonomy" id="178035"/>
    <lineage>
        <taxon>Eukaryota</taxon>
        <taxon>Metazoa</taxon>
        <taxon>Ecdysozoa</taxon>
        <taxon>Arthropoda</taxon>
        <taxon>Hexapoda</taxon>
        <taxon>Insecta</taxon>
        <taxon>Pterygota</taxon>
        <taxon>Neoptera</taxon>
        <taxon>Endopterygota</taxon>
        <taxon>Hymenoptera</taxon>
        <taxon>Apocrita</taxon>
        <taxon>Aculeata</taxon>
        <taxon>Apoidea</taxon>
        <taxon>Anthophila</taxon>
        <taxon>Halictidae</taxon>
        <taxon>Rophitinae</taxon>
        <taxon>Dufourea</taxon>
    </lineage>
</organism>
<dbReference type="Pfam" id="PF13873">
    <property type="entry name" value="Myb_DNA-bind_5"/>
    <property type="match status" value="1"/>
</dbReference>
<dbReference type="EMBL" id="KQ434846">
    <property type="protein sequence ID" value="KZC08374.1"/>
    <property type="molecule type" value="Genomic_DNA"/>
</dbReference>
<dbReference type="InterPro" id="IPR001005">
    <property type="entry name" value="SANT/Myb"/>
</dbReference>
<evidence type="ECO:0000259" key="8">
    <source>
        <dbReference type="PROSITE" id="PS50090"/>
    </source>
</evidence>
<keyword evidence="6" id="KW-0175">Coiled coil</keyword>
<gene>
    <name evidence="9" type="ORF">WN55_09278</name>
</gene>
<evidence type="ECO:0000256" key="5">
    <source>
        <dbReference type="ARBA" id="ARBA00025466"/>
    </source>
</evidence>
<evidence type="ECO:0000256" key="2">
    <source>
        <dbReference type="ARBA" id="ARBA00016807"/>
    </source>
</evidence>
<keyword evidence="3" id="KW-0805">Transcription regulation</keyword>
<name>A0A154PAI1_DUFNO</name>
<protein>
    <recommendedName>
        <fullName evidence="2">Regulatory protein zeste</fullName>
    </recommendedName>
</protein>
<feature type="region of interest" description="Disordered" evidence="7">
    <location>
        <begin position="326"/>
        <end position="364"/>
    </location>
</feature>
<keyword evidence="4" id="KW-0804">Transcription</keyword>
<evidence type="ECO:0000256" key="3">
    <source>
        <dbReference type="ARBA" id="ARBA00023015"/>
    </source>
</evidence>
<comment type="subunit">
    <text evidence="1">Self-associates forming complexes of several hundred monomers.</text>
</comment>
<feature type="coiled-coil region" evidence="6">
    <location>
        <begin position="389"/>
        <end position="428"/>
    </location>
</feature>
<evidence type="ECO:0000313" key="9">
    <source>
        <dbReference type="EMBL" id="KZC08374.1"/>
    </source>
</evidence>
<reference evidence="9 10" key="1">
    <citation type="submission" date="2015-07" db="EMBL/GenBank/DDBJ databases">
        <title>The genome of Dufourea novaeangliae.</title>
        <authorList>
            <person name="Pan H."/>
            <person name="Kapheim K."/>
        </authorList>
    </citation>
    <scope>NUCLEOTIDE SEQUENCE [LARGE SCALE GENOMIC DNA]</scope>
    <source>
        <strain evidence="9">0120121106</strain>
        <tissue evidence="9">Whole body</tissue>
    </source>
</reference>
<feature type="compositionally biased region" description="Basic and acidic residues" evidence="7">
    <location>
        <begin position="200"/>
        <end position="219"/>
    </location>
</feature>
<sequence length="443" mass="50667">MPRNLSETDRKKNQFDKEERVHLLSIMKQYAPLLDKSTSTLARRKIWTTIENEFKKEGFTRKTSAQLKKYWQNYKYHCKKARALGKETKKTLNPETNELSEWNRYRVLVENRPAAKFTEISNGLRSFTDAYQSSSNESKCRPYETHYANGGSSRKSNASDGFIEPSEIKMEKIDEDATSNDYDGRERNSSEGVNLEQDCSDEKKEILANDRRTTSPTNDRKARNRIIVSNAKISNNSVTVSVIYPENNESSSKNALHGTHKAYSSTISLPTRKPADVLWQASEERRICEDSCDSHDVMDGNVPANLNEKTINASNEDCDSLERIGNGSTQGKPVEEFSKRNPPPVTVENHENESTVMPRGSDARNDPFGSRGYVFLTDCRNQLKHRLLLQQLETEEKRLKVKIAQMAIQEVQLRIKGLREDMQRAEELHRLNLARAAVGDIHF</sequence>
<keyword evidence="10" id="KW-1185">Reference proteome</keyword>
<evidence type="ECO:0000256" key="1">
    <source>
        <dbReference type="ARBA" id="ARBA00011764"/>
    </source>
</evidence>
<comment type="function">
    <text evidence="5">Involved in transvection phenomena (= synapsis-dependent gene expression), where the synaptic pairing of chromosomes carrying genes with which zeste interacts influences the expression of these genes. Zeste binds to DNA and stimulates transcription from a nearby promoter.</text>
</comment>
<evidence type="ECO:0000256" key="6">
    <source>
        <dbReference type="SAM" id="Coils"/>
    </source>
</evidence>
<proteinExistence type="predicted"/>
<dbReference type="AlphaFoldDB" id="A0A154PAI1"/>
<evidence type="ECO:0000256" key="7">
    <source>
        <dbReference type="SAM" id="MobiDB-lite"/>
    </source>
</evidence>
<accession>A0A154PAI1</accession>
<dbReference type="PROSITE" id="PS50090">
    <property type="entry name" value="MYB_LIKE"/>
    <property type="match status" value="1"/>
</dbReference>
<dbReference type="InterPro" id="IPR028002">
    <property type="entry name" value="Myb_DNA-bind_5"/>
</dbReference>
<feature type="domain" description="Myb-like" evidence="8">
    <location>
        <begin position="7"/>
        <end position="75"/>
    </location>
</feature>
<feature type="compositionally biased region" description="Polar residues" evidence="7">
    <location>
        <begin position="150"/>
        <end position="159"/>
    </location>
</feature>
<evidence type="ECO:0000313" key="10">
    <source>
        <dbReference type="Proteomes" id="UP000076502"/>
    </source>
</evidence>
<evidence type="ECO:0000256" key="4">
    <source>
        <dbReference type="ARBA" id="ARBA00023163"/>
    </source>
</evidence>
<dbReference type="Proteomes" id="UP000076502">
    <property type="component" value="Unassembled WGS sequence"/>
</dbReference>